<reference evidence="3 4" key="1">
    <citation type="submission" date="2019-11" db="EMBL/GenBank/DDBJ databases">
        <authorList>
            <person name="Dong K."/>
        </authorList>
    </citation>
    <scope>NUCLEOTIDE SEQUENCE [LARGE SCALE GENOMIC DNA]</scope>
    <source>
        <strain evidence="3 4">NBRC 111993</strain>
    </source>
</reference>
<evidence type="ECO:0000259" key="2">
    <source>
        <dbReference type="PROSITE" id="PS51186"/>
    </source>
</evidence>
<name>A0A6L6JBE6_9RHOB</name>
<dbReference type="CDD" id="cd04301">
    <property type="entry name" value="NAT_SF"/>
    <property type="match status" value="1"/>
</dbReference>
<dbReference type="OrthoDB" id="9815099at2"/>
<proteinExistence type="predicted"/>
<dbReference type="Proteomes" id="UP000478183">
    <property type="component" value="Unassembled WGS sequence"/>
</dbReference>
<dbReference type="Pfam" id="PF00583">
    <property type="entry name" value="Acetyltransf_1"/>
    <property type="match status" value="1"/>
</dbReference>
<dbReference type="InterPro" id="IPR016181">
    <property type="entry name" value="Acyl_CoA_acyltransferase"/>
</dbReference>
<comment type="caution">
    <text evidence="3">The sequence shown here is derived from an EMBL/GenBank/DDBJ whole genome shotgun (WGS) entry which is preliminary data.</text>
</comment>
<organism evidence="3 4">
    <name type="scientific">Paracoccus aestuariivivens</name>
    <dbReference type="NCBI Taxonomy" id="1820333"/>
    <lineage>
        <taxon>Bacteria</taxon>
        <taxon>Pseudomonadati</taxon>
        <taxon>Pseudomonadota</taxon>
        <taxon>Alphaproteobacteria</taxon>
        <taxon>Rhodobacterales</taxon>
        <taxon>Paracoccaceae</taxon>
        <taxon>Paracoccus</taxon>
    </lineage>
</organism>
<evidence type="ECO:0000313" key="3">
    <source>
        <dbReference type="EMBL" id="MTH79523.1"/>
    </source>
</evidence>
<dbReference type="GO" id="GO:0016747">
    <property type="term" value="F:acyltransferase activity, transferring groups other than amino-acyl groups"/>
    <property type="evidence" value="ECO:0007669"/>
    <property type="project" value="InterPro"/>
</dbReference>
<evidence type="ECO:0000313" key="4">
    <source>
        <dbReference type="Proteomes" id="UP000478183"/>
    </source>
</evidence>
<dbReference type="SUPFAM" id="SSF55729">
    <property type="entry name" value="Acyl-CoA N-acyltransferases (Nat)"/>
    <property type="match status" value="1"/>
</dbReference>
<dbReference type="EMBL" id="WMIE01000016">
    <property type="protein sequence ID" value="MTH79523.1"/>
    <property type="molecule type" value="Genomic_DNA"/>
</dbReference>
<sequence length="197" mass="21133">MYELCPESPNDTPEVEALLDLCFAPGRTALSSYRLRDGVPAVGALCLVLRDGSGVLLGAIRYWPVRVGGKPVLLLGPVAVHPTTQGEGLGGLLMRESLGRAKELGWERAMLVGDLPYYRRFGFAKLDDVEMPPPTNPDRVLGYELVEGAWDGITGPVMRESGADVAAGLAEIRRDPPQSQLCTEMEPVGAQDATSQS</sequence>
<evidence type="ECO:0000256" key="1">
    <source>
        <dbReference type="SAM" id="MobiDB-lite"/>
    </source>
</evidence>
<protein>
    <submittedName>
        <fullName evidence="3">GNAT family N-acetyltransferase</fullName>
    </submittedName>
</protein>
<dbReference type="AlphaFoldDB" id="A0A6L6JBE6"/>
<dbReference type="PROSITE" id="PS51186">
    <property type="entry name" value="GNAT"/>
    <property type="match status" value="1"/>
</dbReference>
<keyword evidence="3" id="KW-0808">Transferase</keyword>
<gene>
    <name evidence="3" type="ORF">GL286_17555</name>
</gene>
<accession>A0A6L6JBE6</accession>
<feature type="region of interest" description="Disordered" evidence="1">
    <location>
        <begin position="171"/>
        <end position="197"/>
    </location>
</feature>
<dbReference type="Gene3D" id="3.40.630.30">
    <property type="match status" value="1"/>
</dbReference>
<feature type="domain" description="N-acetyltransferase" evidence="2">
    <location>
        <begin position="2"/>
        <end position="146"/>
    </location>
</feature>
<keyword evidence="4" id="KW-1185">Reference proteome</keyword>
<dbReference type="InterPro" id="IPR000182">
    <property type="entry name" value="GNAT_dom"/>
</dbReference>